<dbReference type="AlphaFoldDB" id="A0A4Q9MIY8"/>
<dbReference type="EMBL" id="ML143443">
    <property type="protein sequence ID" value="TBU26648.1"/>
    <property type="molecule type" value="Genomic_DNA"/>
</dbReference>
<reference evidence="1" key="1">
    <citation type="submission" date="2019-01" db="EMBL/GenBank/DDBJ databases">
        <title>Draft genome sequences of three monokaryotic isolates of the white-rot basidiomycete fungus Dichomitus squalens.</title>
        <authorList>
            <consortium name="DOE Joint Genome Institute"/>
            <person name="Lopez S.C."/>
            <person name="Andreopoulos B."/>
            <person name="Pangilinan J."/>
            <person name="Lipzen A."/>
            <person name="Riley R."/>
            <person name="Ahrendt S."/>
            <person name="Ng V."/>
            <person name="Barry K."/>
            <person name="Daum C."/>
            <person name="Grigoriev I.V."/>
            <person name="Hilden K.S."/>
            <person name="Makela M.R."/>
            <person name="de Vries R.P."/>
        </authorList>
    </citation>
    <scope>NUCLEOTIDE SEQUENCE [LARGE SCALE GENOMIC DNA]</scope>
    <source>
        <strain evidence="1">OM18370.1</strain>
    </source>
</reference>
<evidence type="ECO:0000313" key="1">
    <source>
        <dbReference type="EMBL" id="TBU26648.1"/>
    </source>
</evidence>
<name>A0A4Q9MIY8_9APHY</name>
<accession>A0A4Q9MIY8</accession>
<protein>
    <submittedName>
        <fullName evidence="1">Uncharacterized protein</fullName>
    </submittedName>
</protein>
<gene>
    <name evidence="1" type="ORF">BD311DRAFT_762186</name>
</gene>
<dbReference type="Proteomes" id="UP000292957">
    <property type="component" value="Unassembled WGS sequence"/>
</dbReference>
<organism evidence="1">
    <name type="scientific">Dichomitus squalens</name>
    <dbReference type="NCBI Taxonomy" id="114155"/>
    <lineage>
        <taxon>Eukaryota</taxon>
        <taxon>Fungi</taxon>
        <taxon>Dikarya</taxon>
        <taxon>Basidiomycota</taxon>
        <taxon>Agaricomycotina</taxon>
        <taxon>Agaricomycetes</taxon>
        <taxon>Polyporales</taxon>
        <taxon>Polyporaceae</taxon>
        <taxon>Dichomitus</taxon>
    </lineage>
</organism>
<sequence>MLGEGGTTVTFGPESELSYPATACGRAALPLPFPSRRRLSALFDDAVELMLIDGLRLGLGDCGEDSLLEFRECDPDGLTSFDRKLGAIISEPHPADMNATVLRPSLTSANPTATAARCFVWPECAFPRAMLCTAGCNEVRMEVSGERCFRSLG</sequence>
<proteinExistence type="predicted"/>